<evidence type="ECO:0000313" key="2">
    <source>
        <dbReference type="Proteomes" id="UP000674217"/>
    </source>
</evidence>
<sequence length="166" mass="19463">MLKKFNPLFVLFSLMFFLSCKQEIKVDSGRELIIQNINVLLDSVERFDTSKMPTPEEFENVKIEQIKIGLIDSVLVQNIKDYNSSFIINRNDLVNFKSNYKIEIVKLNNDDVNFLFVSFLNFKVDKYKATIDVKKVIGIAMTKDRYYFTKENGHWVFVRKKNIGIG</sequence>
<reference evidence="1 2" key="1">
    <citation type="submission" date="2021-03" db="EMBL/GenBank/DDBJ databases">
        <title>Flavobacterium Flabelliformis Sp. Nov. And Flavobacterium Geliluteum Sp. Nov., Two Novel Multidrug Resistant Psychrophilic Species Isolated From Antarctica.</title>
        <authorList>
            <person name="Kralova S."/>
            <person name="Busse H.J."/>
            <person name="Bezdicek M."/>
            <person name="Nykrynova M."/>
            <person name="Kroupova E."/>
            <person name="Krsek D."/>
            <person name="Sedlacek I."/>
        </authorList>
    </citation>
    <scope>NUCLEOTIDE SEQUENCE [LARGE SCALE GENOMIC DNA]</scope>
    <source>
        <strain evidence="1 2">P4023</strain>
    </source>
</reference>
<comment type="caution">
    <text evidence="1">The sequence shown here is derived from an EMBL/GenBank/DDBJ whole genome shotgun (WGS) entry which is preliminary data.</text>
</comment>
<protein>
    <recommendedName>
        <fullName evidence="3">Lipoprotein</fullName>
    </recommendedName>
</protein>
<keyword evidence="2" id="KW-1185">Reference proteome</keyword>
<dbReference type="EMBL" id="JAGFBU010000006">
    <property type="protein sequence ID" value="MBP4142829.1"/>
    <property type="molecule type" value="Genomic_DNA"/>
</dbReference>
<accession>A0ABS5CW30</accession>
<organism evidence="1 2">
    <name type="scientific">Flavobacterium flabelliforme</name>
    <dbReference type="NCBI Taxonomy" id="2816119"/>
    <lineage>
        <taxon>Bacteria</taxon>
        <taxon>Pseudomonadati</taxon>
        <taxon>Bacteroidota</taxon>
        <taxon>Flavobacteriia</taxon>
        <taxon>Flavobacteriales</taxon>
        <taxon>Flavobacteriaceae</taxon>
        <taxon>Flavobacterium</taxon>
    </lineage>
</organism>
<gene>
    <name evidence="1" type="ORF">J3S90_13560</name>
</gene>
<dbReference type="PROSITE" id="PS51257">
    <property type="entry name" value="PROKAR_LIPOPROTEIN"/>
    <property type="match status" value="1"/>
</dbReference>
<dbReference type="RefSeq" id="WP_210646645.1">
    <property type="nucleotide sequence ID" value="NZ_JAGFBU010000006.1"/>
</dbReference>
<evidence type="ECO:0000313" key="1">
    <source>
        <dbReference type="EMBL" id="MBP4142829.1"/>
    </source>
</evidence>
<name>A0ABS5CW30_9FLAO</name>
<evidence type="ECO:0008006" key="3">
    <source>
        <dbReference type="Google" id="ProtNLM"/>
    </source>
</evidence>
<dbReference type="Proteomes" id="UP000674217">
    <property type="component" value="Unassembled WGS sequence"/>
</dbReference>
<proteinExistence type="predicted"/>